<dbReference type="Gene3D" id="1.25.40.20">
    <property type="entry name" value="Ankyrin repeat-containing domain"/>
    <property type="match status" value="2"/>
</dbReference>
<dbReference type="PROSITE" id="PS50297">
    <property type="entry name" value="ANK_REP_REGION"/>
    <property type="match status" value="2"/>
</dbReference>
<keyword evidence="2 3" id="KW-0040">ANK repeat</keyword>
<dbReference type="OrthoDB" id="671583at2"/>
<dbReference type="SMART" id="SM00248">
    <property type="entry name" value="ANK"/>
    <property type="match status" value="4"/>
</dbReference>
<sequence length="182" mass="18970">MFASLIAAFLAAAPAPVPDALPTPERRQQLLFEAARLGRTDLIASLVQVGADVNAYDARGFTPLILAAYNDHLDTVEALIAAKADPCLPDRDQGNSAQMGVAFKGHDAIAARLLKAGCDVNARNKAGQTALMMAALFGRTSQIDMLIAAGADPAILDASGRSAMSVARGQGNEAVVQRLTKE</sequence>
<feature type="repeat" description="ANK" evidence="3">
    <location>
        <begin position="126"/>
        <end position="158"/>
    </location>
</feature>
<evidence type="ECO:0000256" key="3">
    <source>
        <dbReference type="PROSITE-ProRule" id="PRU00023"/>
    </source>
</evidence>
<dbReference type="Pfam" id="PF12796">
    <property type="entry name" value="Ank_2"/>
    <property type="match status" value="2"/>
</dbReference>
<evidence type="ECO:0000256" key="1">
    <source>
        <dbReference type="ARBA" id="ARBA00022737"/>
    </source>
</evidence>
<comment type="caution">
    <text evidence="4">The sequence shown here is derived from an EMBL/GenBank/DDBJ whole genome shotgun (WGS) entry which is preliminary data.</text>
</comment>
<dbReference type="PROSITE" id="PS50088">
    <property type="entry name" value="ANK_REPEAT"/>
    <property type="match status" value="3"/>
</dbReference>
<gene>
    <name evidence="4" type="ORF">CLG96_11475</name>
</gene>
<feature type="repeat" description="ANK" evidence="3">
    <location>
        <begin position="59"/>
        <end position="91"/>
    </location>
</feature>
<evidence type="ECO:0000256" key="2">
    <source>
        <dbReference type="ARBA" id="ARBA00023043"/>
    </source>
</evidence>
<protein>
    <submittedName>
        <fullName evidence="4">Uncharacterized protein</fullName>
    </submittedName>
</protein>
<dbReference type="AlphaFoldDB" id="A0A2T5FVI8"/>
<dbReference type="RefSeq" id="WP_107968147.1">
    <property type="nucleotide sequence ID" value="NZ_NWBU01000010.1"/>
</dbReference>
<dbReference type="PANTHER" id="PTHR24171">
    <property type="entry name" value="ANKYRIN REPEAT DOMAIN-CONTAINING PROTEIN 39-RELATED"/>
    <property type="match status" value="1"/>
</dbReference>
<dbReference type="SUPFAM" id="SSF48403">
    <property type="entry name" value="Ankyrin repeat"/>
    <property type="match status" value="1"/>
</dbReference>
<keyword evidence="1" id="KW-0677">Repeat</keyword>
<dbReference type="InterPro" id="IPR002110">
    <property type="entry name" value="Ankyrin_rpt"/>
</dbReference>
<dbReference type="Proteomes" id="UP000244162">
    <property type="component" value="Unassembled WGS sequence"/>
</dbReference>
<accession>A0A2T5FVI8</accession>
<evidence type="ECO:0000313" key="4">
    <source>
        <dbReference type="EMBL" id="PTQ09793.1"/>
    </source>
</evidence>
<dbReference type="EMBL" id="NWBU01000010">
    <property type="protein sequence ID" value="PTQ09793.1"/>
    <property type="molecule type" value="Genomic_DNA"/>
</dbReference>
<dbReference type="InterPro" id="IPR036770">
    <property type="entry name" value="Ankyrin_rpt-contain_sf"/>
</dbReference>
<feature type="repeat" description="ANK" evidence="3">
    <location>
        <begin position="26"/>
        <end position="58"/>
    </location>
</feature>
<keyword evidence="5" id="KW-1185">Reference proteome</keyword>
<name>A0A2T5FVI8_9SPHN</name>
<evidence type="ECO:0000313" key="5">
    <source>
        <dbReference type="Proteomes" id="UP000244162"/>
    </source>
</evidence>
<reference evidence="4 5" key="1">
    <citation type="submission" date="2017-09" db="EMBL/GenBank/DDBJ databases">
        <title>Sphingomonas panjinensis sp.nov., isolated from oil-contaminated soil.</title>
        <authorList>
            <person name="Wang L."/>
            <person name="Chen L."/>
        </authorList>
    </citation>
    <scope>NUCLEOTIDE SEQUENCE [LARGE SCALE GENOMIC DNA]</scope>
    <source>
        <strain evidence="4 5">FW-11</strain>
    </source>
</reference>
<organism evidence="4 5">
    <name type="scientific">Sphingomonas oleivorans</name>
    <dbReference type="NCBI Taxonomy" id="1735121"/>
    <lineage>
        <taxon>Bacteria</taxon>
        <taxon>Pseudomonadati</taxon>
        <taxon>Pseudomonadota</taxon>
        <taxon>Alphaproteobacteria</taxon>
        <taxon>Sphingomonadales</taxon>
        <taxon>Sphingomonadaceae</taxon>
        <taxon>Sphingomonas</taxon>
    </lineage>
</organism>
<proteinExistence type="predicted"/>